<comment type="similarity">
    <text evidence="1">Belongs to the pseudouridine synthase TruD family.</text>
</comment>
<dbReference type="PROSITE" id="PS50984">
    <property type="entry name" value="TRUD"/>
    <property type="match status" value="1"/>
</dbReference>
<evidence type="ECO:0000256" key="3">
    <source>
        <dbReference type="ARBA" id="ARBA00023235"/>
    </source>
</evidence>
<dbReference type="Gene3D" id="3.30.70.3160">
    <property type="match status" value="1"/>
</dbReference>
<dbReference type="Gene3D" id="1.10.1510.30">
    <property type="match status" value="1"/>
</dbReference>
<dbReference type="InterPro" id="IPR020119">
    <property type="entry name" value="PsdUridine_synth_TruD_CS"/>
</dbReference>
<dbReference type="EC" id="5.4.99.27" evidence="5"/>
<keyword evidence="3 5" id="KW-0413">Isomerase</keyword>
<dbReference type="GO" id="GO:0160150">
    <property type="term" value="F:tRNA pseudouridine(13) synthase activity"/>
    <property type="evidence" value="ECO:0007669"/>
    <property type="project" value="UniProtKB-EC"/>
</dbReference>
<dbReference type="InterPro" id="IPR011760">
    <property type="entry name" value="PsdUridine_synth_TruD_insert"/>
</dbReference>
<name>A0A517QM55_9PLAN</name>
<evidence type="ECO:0000256" key="2">
    <source>
        <dbReference type="ARBA" id="ARBA00022694"/>
    </source>
</evidence>
<keyword evidence="6" id="KW-1185">Reference proteome</keyword>
<dbReference type="SUPFAM" id="SSF55120">
    <property type="entry name" value="Pseudouridine synthase"/>
    <property type="match status" value="1"/>
</dbReference>
<evidence type="ECO:0000256" key="1">
    <source>
        <dbReference type="ARBA" id="ARBA00007953"/>
    </source>
</evidence>
<dbReference type="GO" id="GO:0003723">
    <property type="term" value="F:RNA binding"/>
    <property type="evidence" value="ECO:0007669"/>
    <property type="project" value="InterPro"/>
</dbReference>
<accession>A0A517QM55</accession>
<gene>
    <name evidence="5" type="primary">truD_1</name>
    <name evidence="5" type="ORF">Mal48_19500</name>
</gene>
<dbReference type="PROSITE" id="PS01268">
    <property type="entry name" value="UPF0024"/>
    <property type="match status" value="1"/>
</dbReference>
<keyword evidence="2" id="KW-0819">tRNA processing</keyword>
<dbReference type="Proteomes" id="UP000315724">
    <property type="component" value="Chromosome"/>
</dbReference>
<dbReference type="GO" id="GO:0008033">
    <property type="term" value="P:tRNA processing"/>
    <property type="evidence" value="ECO:0007669"/>
    <property type="project" value="UniProtKB-KW"/>
</dbReference>
<dbReference type="KEGG" id="tpol:Mal48_19500"/>
<evidence type="ECO:0000259" key="4">
    <source>
        <dbReference type="PROSITE" id="PS50984"/>
    </source>
</evidence>
<sequence>MTERVRRNGLYTGVTNSPTEKRQAVSKSFKDFQTFVTHEQKDILMKIRTQAADFRVEEINSIPIGRDGKYGVYEMRKTGWNTLDALKSIAIQWKRSPKELAHAGLKDRHAITSQVITIFDGPSRNFEDHQVSLEYLGQSSRATVATDIVGNRFSLVLRSLSADEVHSAKEALPQIGATGLANYFDDQRFGSWIPGHPFIAEHWIRADYEEALRLSFAEPHPMDDGEEREQKDILRQHWGDWKLCKQKLSRSHRRSIITFLDDRKDDFKGAWACVNAEMRGLYLTAFQSDLWNHILNNLFQEAFTDDQLIRFRMKTGELCLPTTMTAEQRKTLHAAEIPLPSARIKNLDESLRPLVEKSLAEKGWKLEELKVRHPRDRFFPKASRAAMIPVADLESEFGEDELSPGLAKLNVQFTLPRGCYATMLVKRLMIAESQMQN</sequence>
<dbReference type="AlphaFoldDB" id="A0A517QM55"/>
<feature type="domain" description="TRUD" evidence="4">
    <location>
        <begin position="179"/>
        <end position="389"/>
    </location>
</feature>
<organism evidence="5 6">
    <name type="scientific">Thalassoglobus polymorphus</name>
    <dbReference type="NCBI Taxonomy" id="2527994"/>
    <lineage>
        <taxon>Bacteria</taxon>
        <taxon>Pseudomonadati</taxon>
        <taxon>Planctomycetota</taxon>
        <taxon>Planctomycetia</taxon>
        <taxon>Planctomycetales</taxon>
        <taxon>Planctomycetaceae</taxon>
        <taxon>Thalassoglobus</taxon>
    </lineage>
</organism>
<dbReference type="PANTHER" id="PTHR13326:SF21">
    <property type="entry name" value="PSEUDOURIDYLATE SYNTHASE PUS7L"/>
    <property type="match status" value="1"/>
</dbReference>
<dbReference type="GO" id="GO:0001522">
    <property type="term" value="P:pseudouridine synthesis"/>
    <property type="evidence" value="ECO:0007669"/>
    <property type="project" value="InterPro"/>
</dbReference>
<dbReference type="InterPro" id="IPR042214">
    <property type="entry name" value="TruD_catalytic"/>
</dbReference>
<dbReference type="Pfam" id="PF01142">
    <property type="entry name" value="TruD"/>
    <property type="match status" value="1"/>
</dbReference>
<dbReference type="InterPro" id="IPR001656">
    <property type="entry name" value="PsdUridine_synth_TruD"/>
</dbReference>
<dbReference type="PIRSF" id="PIRSF037016">
    <property type="entry name" value="Pseudouridin_synth_euk_prd"/>
    <property type="match status" value="1"/>
</dbReference>
<proteinExistence type="inferred from homology"/>
<reference evidence="5 6" key="1">
    <citation type="submission" date="2019-02" db="EMBL/GenBank/DDBJ databases">
        <title>Deep-cultivation of Planctomycetes and their phenomic and genomic characterization uncovers novel biology.</title>
        <authorList>
            <person name="Wiegand S."/>
            <person name="Jogler M."/>
            <person name="Boedeker C."/>
            <person name="Pinto D."/>
            <person name="Vollmers J."/>
            <person name="Rivas-Marin E."/>
            <person name="Kohn T."/>
            <person name="Peeters S.H."/>
            <person name="Heuer A."/>
            <person name="Rast P."/>
            <person name="Oberbeckmann S."/>
            <person name="Bunk B."/>
            <person name="Jeske O."/>
            <person name="Meyerdierks A."/>
            <person name="Storesund J.E."/>
            <person name="Kallscheuer N."/>
            <person name="Luecker S."/>
            <person name="Lage O.M."/>
            <person name="Pohl T."/>
            <person name="Merkel B.J."/>
            <person name="Hornburger P."/>
            <person name="Mueller R.-W."/>
            <person name="Bruemmer F."/>
            <person name="Labrenz M."/>
            <person name="Spormann A.M."/>
            <person name="Op den Camp H."/>
            <person name="Overmann J."/>
            <person name="Amann R."/>
            <person name="Jetten M.S.M."/>
            <person name="Mascher T."/>
            <person name="Medema M.H."/>
            <person name="Devos D.P."/>
            <person name="Kaster A.-K."/>
            <person name="Ovreas L."/>
            <person name="Rohde M."/>
            <person name="Galperin M.Y."/>
            <person name="Jogler C."/>
        </authorList>
    </citation>
    <scope>NUCLEOTIDE SEQUENCE [LARGE SCALE GENOMIC DNA]</scope>
    <source>
        <strain evidence="5 6">Mal48</strain>
    </source>
</reference>
<dbReference type="EMBL" id="CP036267">
    <property type="protein sequence ID" value="QDT32703.1"/>
    <property type="molecule type" value="Genomic_DNA"/>
</dbReference>
<dbReference type="InterPro" id="IPR020103">
    <property type="entry name" value="PsdUridine_synth_cat_dom_sf"/>
</dbReference>
<dbReference type="PANTHER" id="PTHR13326">
    <property type="entry name" value="TRNA PSEUDOURIDINE SYNTHASE D"/>
    <property type="match status" value="1"/>
</dbReference>
<dbReference type="OrthoDB" id="1550679at2"/>
<evidence type="ECO:0000313" key="6">
    <source>
        <dbReference type="Proteomes" id="UP000315724"/>
    </source>
</evidence>
<evidence type="ECO:0000313" key="5">
    <source>
        <dbReference type="EMBL" id="QDT32703.1"/>
    </source>
</evidence>
<protein>
    <submittedName>
        <fullName evidence="5">tRNA pseudouridine synthase D</fullName>
        <ecNumber evidence="5">5.4.99.27</ecNumber>
    </submittedName>
</protein>
<dbReference type="Gene3D" id="3.30.2350.20">
    <property type="entry name" value="TruD, catalytic domain"/>
    <property type="match status" value="1"/>
</dbReference>